<dbReference type="Gene3D" id="1.10.1020.10">
    <property type="entry name" value="Adenine-specific Methyltransferase, Domain 2"/>
    <property type="match status" value="1"/>
</dbReference>
<dbReference type="Pfam" id="PF02086">
    <property type="entry name" value="MethyltransfD12"/>
    <property type="match status" value="1"/>
</dbReference>
<dbReference type="RefSeq" id="WP_236096272.1">
    <property type="nucleotide sequence ID" value="NZ_JTHE03000072.1"/>
</dbReference>
<geneLocation type="plasmid" evidence="8">
    <name>unnamed4</name>
</geneLocation>
<accession>A0ABD4T4R1</accession>
<keyword evidence="8" id="KW-0614">Plasmid</keyword>
<evidence type="ECO:0000256" key="6">
    <source>
        <dbReference type="ARBA" id="ARBA00047942"/>
    </source>
</evidence>
<dbReference type="PANTHER" id="PTHR30481:SF3">
    <property type="entry name" value="DNA ADENINE METHYLASE"/>
    <property type="match status" value="1"/>
</dbReference>
<gene>
    <name evidence="8" type="ORF">QQ91_0012825</name>
</gene>
<evidence type="ECO:0000256" key="7">
    <source>
        <dbReference type="RuleBase" id="RU361257"/>
    </source>
</evidence>
<feature type="non-terminal residue" evidence="8">
    <location>
        <position position="1"/>
    </location>
</feature>
<evidence type="ECO:0000256" key="2">
    <source>
        <dbReference type="ARBA" id="ARBA00011900"/>
    </source>
</evidence>
<dbReference type="Gene3D" id="3.40.50.150">
    <property type="entry name" value="Vaccinia Virus protein VP39"/>
    <property type="match status" value="1"/>
</dbReference>
<sequence length="243" mass="28373">QFNRYFEPFLGGAALFFHLQPQQAVLSDSNPDLINLYRVIRDQVEELIEDLGRHVYDREYYYRLRQVDRTPEYGQWTVVQRASRFIYLNKTCYNGLYRVNSRGEFNVPFGRYKNPTILDEENLRACHAALQGVTGEGRDLRETCRQLGEGDFVYFDPPYMPVSTTASFTGYTREGFGERMQEKLASLCRELDRRGVRFMASNSDTPLMRELYQGFNVEVVYAARPINSQGRKRGRVPEVVVRN</sequence>
<comment type="catalytic activity">
    <reaction evidence="6 7">
        <text>a 2'-deoxyadenosine in DNA + S-adenosyl-L-methionine = an N(6)-methyl-2'-deoxyadenosine in DNA + S-adenosyl-L-homocysteine + H(+)</text>
        <dbReference type="Rhea" id="RHEA:15197"/>
        <dbReference type="Rhea" id="RHEA-COMP:12418"/>
        <dbReference type="Rhea" id="RHEA-COMP:12419"/>
        <dbReference type="ChEBI" id="CHEBI:15378"/>
        <dbReference type="ChEBI" id="CHEBI:57856"/>
        <dbReference type="ChEBI" id="CHEBI:59789"/>
        <dbReference type="ChEBI" id="CHEBI:90615"/>
        <dbReference type="ChEBI" id="CHEBI:90616"/>
        <dbReference type="EC" id="2.1.1.72"/>
    </reaction>
</comment>
<name>A0ABD4T4R1_9CYAN</name>
<organism evidence="8 9">
    <name type="scientific">Lyngbya confervoides BDU141951</name>
    <dbReference type="NCBI Taxonomy" id="1574623"/>
    <lineage>
        <taxon>Bacteria</taxon>
        <taxon>Bacillati</taxon>
        <taxon>Cyanobacteriota</taxon>
        <taxon>Cyanophyceae</taxon>
        <taxon>Oscillatoriophycideae</taxon>
        <taxon>Oscillatoriales</taxon>
        <taxon>Microcoleaceae</taxon>
        <taxon>Lyngbya</taxon>
    </lineage>
</organism>
<dbReference type="NCBIfam" id="TIGR00571">
    <property type="entry name" value="dam"/>
    <property type="match status" value="1"/>
</dbReference>
<proteinExistence type="inferred from homology"/>
<dbReference type="SUPFAM" id="SSF53335">
    <property type="entry name" value="S-adenosyl-L-methionine-dependent methyltransferases"/>
    <property type="match status" value="1"/>
</dbReference>
<reference evidence="8 9" key="1">
    <citation type="journal article" date="2015" name="Genome Announc.">
        <title>Draft Genome Sequence of Filamentous Marine Cyanobacterium Lyngbya confervoides Strain BDU141951.</title>
        <authorList>
            <person name="Chandrababunaidu M.M."/>
            <person name="Sen D."/>
            <person name="Tripathy S."/>
        </authorList>
    </citation>
    <scope>NUCLEOTIDE SEQUENCE [LARGE SCALE GENOMIC DNA]</scope>
    <source>
        <strain evidence="8 9">BDU141951</strain>
    </source>
</reference>
<keyword evidence="4 7" id="KW-0808">Transferase</keyword>
<dbReference type="PANTHER" id="PTHR30481">
    <property type="entry name" value="DNA ADENINE METHYLASE"/>
    <property type="match status" value="1"/>
</dbReference>
<dbReference type="PRINTS" id="PR00505">
    <property type="entry name" value="D12N6MTFRASE"/>
</dbReference>
<keyword evidence="3 7" id="KW-0489">Methyltransferase</keyword>
<dbReference type="InterPro" id="IPR012263">
    <property type="entry name" value="M_m6A_EcoRV"/>
</dbReference>
<dbReference type="InterPro" id="IPR029063">
    <property type="entry name" value="SAM-dependent_MTases_sf"/>
</dbReference>
<dbReference type="EMBL" id="JTHE03000072">
    <property type="protein sequence ID" value="MCM1983702.1"/>
    <property type="molecule type" value="Genomic_DNA"/>
</dbReference>
<dbReference type="InterPro" id="IPR012327">
    <property type="entry name" value="MeTrfase_D12"/>
</dbReference>
<dbReference type="InterPro" id="IPR023095">
    <property type="entry name" value="Ade_MeTrfase_dom_2"/>
</dbReference>
<keyword evidence="9" id="KW-1185">Reference proteome</keyword>
<dbReference type="EC" id="2.1.1.72" evidence="2 7"/>
<dbReference type="AlphaFoldDB" id="A0ABD4T4R1"/>
<dbReference type="InterPro" id="IPR002052">
    <property type="entry name" value="DNA_methylase_N6_adenine_CS"/>
</dbReference>
<evidence type="ECO:0000256" key="4">
    <source>
        <dbReference type="ARBA" id="ARBA00022679"/>
    </source>
</evidence>
<dbReference type="PIRSF" id="PIRSF000398">
    <property type="entry name" value="M_m6A_EcoRV"/>
    <property type="match status" value="1"/>
</dbReference>
<evidence type="ECO:0000256" key="3">
    <source>
        <dbReference type="ARBA" id="ARBA00022603"/>
    </source>
</evidence>
<dbReference type="Proteomes" id="UP000031561">
    <property type="component" value="Unassembled WGS sequence"/>
</dbReference>
<evidence type="ECO:0000313" key="9">
    <source>
        <dbReference type="Proteomes" id="UP000031561"/>
    </source>
</evidence>
<evidence type="ECO:0000256" key="1">
    <source>
        <dbReference type="ARBA" id="ARBA00006594"/>
    </source>
</evidence>
<dbReference type="GO" id="GO:0032259">
    <property type="term" value="P:methylation"/>
    <property type="evidence" value="ECO:0007669"/>
    <property type="project" value="UniProtKB-KW"/>
</dbReference>
<dbReference type="PROSITE" id="PS00092">
    <property type="entry name" value="N6_MTASE"/>
    <property type="match status" value="1"/>
</dbReference>
<comment type="caution">
    <text evidence="8">The sequence shown here is derived from an EMBL/GenBank/DDBJ whole genome shotgun (WGS) entry which is preliminary data.</text>
</comment>
<comment type="similarity">
    <text evidence="1 7">Belongs to the N(4)/N(6)-methyltransferase family.</text>
</comment>
<evidence type="ECO:0000256" key="5">
    <source>
        <dbReference type="ARBA" id="ARBA00022691"/>
    </source>
</evidence>
<keyword evidence="5 7" id="KW-0949">S-adenosyl-L-methionine</keyword>
<dbReference type="GO" id="GO:0009007">
    <property type="term" value="F:site-specific DNA-methyltransferase (adenine-specific) activity"/>
    <property type="evidence" value="ECO:0007669"/>
    <property type="project" value="UniProtKB-UniRule"/>
</dbReference>
<protein>
    <recommendedName>
        <fullName evidence="2 7">Site-specific DNA-methyltransferase (adenine-specific)</fullName>
        <ecNumber evidence="2 7">2.1.1.72</ecNumber>
    </recommendedName>
</protein>
<evidence type="ECO:0000313" key="8">
    <source>
        <dbReference type="EMBL" id="MCM1983702.1"/>
    </source>
</evidence>